<dbReference type="Pfam" id="PF00005">
    <property type="entry name" value="ABC_tran"/>
    <property type="match status" value="1"/>
</dbReference>
<keyword evidence="4" id="KW-0410">Iron transport</keyword>
<dbReference type="PANTHER" id="PTHR42771:SF2">
    <property type="entry name" value="IRON(3+)-HYDROXAMATE IMPORT ATP-BINDING PROTEIN FHUC"/>
    <property type="match status" value="1"/>
</dbReference>
<keyword evidence="7" id="KW-0408">Iron</keyword>
<evidence type="ECO:0000256" key="5">
    <source>
        <dbReference type="ARBA" id="ARBA00022741"/>
    </source>
</evidence>
<evidence type="ECO:0000256" key="7">
    <source>
        <dbReference type="ARBA" id="ARBA00023004"/>
    </source>
</evidence>
<evidence type="ECO:0000256" key="2">
    <source>
        <dbReference type="ARBA" id="ARBA00022448"/>
    </source>
</evidence>
<dbReference type="Gene3D" id="3.40.50.300">
    <property type="entry name" value="P-loop containing nucleotide triphosphate hydrolases"/>
    <property type="match status" value="1"/>
</dbReference>
<gene>
    <name evidence="11" type="ORF">GCM10022388_04180</name>
</gene>
<evidence type="ECO:0000256" key="4">
    <source>
        <dbReference type="ARBA" id="ARBA00022496"/>
    </source>
</evidence>
<evidence type="ECO:0000256" key="6">
    <source>
        <dbReference type="ARBA" id="ARBA00022840"/>
    </source>
</evidence>
<keyword evidence="8" id="KW-0406">Ion transport</keyword>
<dbReference type="InterPro" id="IPR003439">
    <property type="entry name" value="ABC_transporter-like_ATP-bd"/>
</dbReference>
<evidence type="ECO:0000256" key="8">
    <source>
        <dbReference type="ARBA" id="ARBA00023065"/>
    </source>
</evidence>
<dbReference type="GO" id="GO:0005524">
    <property type="term" value="F:ATP binding"/>
    <property type="evidence" value="ECO:0007669"/>
    <property type="project" value="UniProtKB-KW"/>
</dbReference>
<dbReference type="Proteomes" id="UP001500426">
    <property type="component" value="Unassembled WGS sequence"/>
</dbReference>
<evidence type="ECO:0000256" key="9">
    <source>
        <dbReference type="ARBA" id="ARBA00023136"/>
    </source>
</evidence>
<keyword evidence="6 11" id="KW-0067">ATP-binding</keyword>
<dbReference type="SUPFAM" id="SSF52540">
    <property type="entry name" value="P-loop containing nucleoside triphosphate hydrolases"/>
    <property type="match status" value="1"/>
</dbReference>
<keyword evidence="9" id="KW-0472">Membrane</keyword>
<reference evidence="12" key="1">
    <citation type="journal article" date="2019" name="Int. J. Syst. Evol. Microbiol.">
        <title>The Global Catalogue of Microorganisms (GCM) 10K type strain sequencing project: providing services to taxonomists for standard genome sequencing and annotation.</title>
        <authorList>
            <consortium name="The Broad Institute Genomics Platform"/>
            <consortium name="The Broad Institute Genome Sequencing Center for Infectious Disease"/>
            <person name="Wu L."/>
            <person name="Ma J."/>
        </authorList>
    </citation>
    <scope>NUCLEOTIDE SEQUENCE [LARGE SCALE GENOMIC DNA]</scope>
    <source>
        <strain evidence="12">JCM 17068</strain>
    </source>
</reference>
<dbReference type="InterPro" id="IPR051535">
    <property type="entry name" value="Siderophore_ABC-ATPase"/>
</dbReference>
<dbReference type="EMBL" id="BAABCS010000003">
    <property type="protein sequence ID" value="GAA4042482.1"/>
    <property type="molecule type" value="Genomic_DNA"/>
</dbReference>
<comment type="caution">
    <text evidence="11">The sequence shown here is derived from an EMBL/GenBank/DDBJ whole genome shotgun (WGS) entry which is preliminary data.</text>
</comment>
<name>A0ABP7UG36_9FLAO</name>
<keyword evidence="3" id="KW-1003">Cell membrane</keyword>
<dbReference type="InterPro" id="IPR003593">
    <property type="entry name" value="AAA+_ATPase"/>
</dbReference>
<keyword evidence="2" id="KW-0813">Transport</keyword>
<evidence type="ECO:0000259" key="10">
    <source>
        <dbReference type="PROSITE" id="PS50893"/>
    </source>
</evidence>
<dbReference type="CDD" id="cd03214">
    <property type="entry name" value="ABC_Iron-Siderophores_B12_Hemin"/>
    <property type="match status" value="1"/>
</dbReference>
<evidence type="ECO:0000256" key="3">
    <source>
        <dbReference type="ARBA" id="ARBA00022475"/>
    </source>
</evidence>
<feature type="domain" description="ABC transporter" evidence="10">
    <location>
        <begin position="8"/>
        <end position="248"/>
    </location>
</feature>
<evidence type="ECO:0000313" key="12">
    <source>
        <dbReference type="Proteomes" id="UP001500426"/>
    </source>
</evidence>
<dbReference type="PANTHER" id="PTHR42771">
    <property type="entry name" value="IRON(3+)-HYDROXAMATE IMPORT ATP-BINDING PROTEIN FHUC"/>
    <property type="match status" value="1"/>
</dbReference>
<dbReference type="InterPro" id="IPR027417">
    <property type="entry name" value="P-loop_NTPase"/>
</dbReference>
<dbReference type="SMART" id="SM00382">
    <property type="entry name" value="AAA"/>
    <property type="match status" value="1"/>
</dbReference>
<protein>
    <submittedName>
        <fullName evidence="11">ABC transporter ATP-binding protein</fullName>
    </submittedName>
</protein>
<proteinExistence type="predicted"/>
<keyword evidence="5" id="KW-0547">Nucleotide-binding</keyword>
<organism evidence="11 12">
    <name type="scientific">Flavobacterium chungnamense</name>
    <dbReference type="NCBI Taxonomy" id="706182"/>
    <lineage>
        <taxon>Bacteria</taxon>
        <taxon>Pseudomonadati</taxon>
        <taxon>Bacteroidota</taxon>
        <taxon>Flavobacteriia</taxon>
        <taxon>Flavobacteriales</taxon>
        <taxon>Flavobacteriaceae</taxon>
        <taxon>Flavobacterium</taxon>
    </lineage>
</organism>
<sequence>MSNNNNILTTTNLSIGYKSKSTENVIAKNLNLKLQEGKLISLIGENGIGKSTLLRTLSGLKKPLDGSIHLNDINLNNFNQVDLAKSLSLVLTEKLPPSNLTVFELIALGRQPYTNWIGKLTSEDFEKVNEAIHLTQIEHLATKKYYEISDGQFQNVLVARALAQDTPLIILDEPSTHLDLFHKVSLFKLLKKLATESNKCILFSTHDIDLAIQLSDEMIVMTENLVIQDQPCNLISKGVFDTLFKDENIIFDSEKGRFIIR</sequence>
<accession>A0ABP7UG36</accession>
<evidence type="ECO:0000313" key="11">
    <source>
        <dbReference type="EMBL" id="GAA4042482.1"/>
    </source>
</evidence>
<evidence type="ECO:0000256" key="1">
    <source>
        <dbReference type="ARBA" id="ARBA00004202"/>
    </source>
</evidence>
<dbReference type="RefSeq" id="WP_345089965.1">
    <property type="nucleotide sequence ID" value="NZ_BAABCS010000003.1"/>
</dbReference>
<keyword evidence="12" id="KW-1185">Reference proteome</keyword>
<dbReference type="PROSITE" id="PS50893">
    <property type="entry name" value="ABC_TRANSPORTER_2"/>
    <property type="match status" value="1"/>
</dbReference>
<comment type="subcellular location">
    <subcellularLocation>
        <location evidence="1">Cell membrane</location>
        <topology evidence="1">Peripheral membrane protein</topology>
    </subcellularLocation>
</comment>